<organism evidence="1 2">
    <name type="scientific">Brasilonema octagenarum UFV-OR1</name>
    <dbReference type="NCBI Taxonomy" id="417115"/>
    <lineage>
        <taxon>Bacteria</taxon>
        <taxon>Bacillati</taxon>
        <taxon>Cyanobacteriota</taxon>
        <taxon>Cyanophyceae</taxon>
        <taxon>Nostocales</taxon>
        <taxon>Scytonemataceae</taxon>
        <taxon>Brasilonema</taxon>
        <taxon>Octagenarum group</taxon>
    </lineage>
</organism>
<proteinExistence type="predicted"/>
<dbReference type="EMBL" id="QMEC01000070">
    <property type="protein sequence ID" value="NMF64597.1"/>
    <property type="molecule type" value="Genomic_DNA"/>
</dbReference>
<sequence>MDTYIPVSCDFHDELEALATLRQECRIVYCDAANELVEVQGRIIDVYAANKADFIKLKDGTEIRLDRIVSVNDKQLSSYSDS</sequence>
<dbReference type="InterPro" id="IPR038626">
    <property type="entry name" value="Rof-like_sf"/>
</dbReference>
<evidence type="ECO:0008006" key="3">
    <source>
        <dbReference type="Google" id="ProtNLM"/>
    </source>
</evidence>
<evidence type="ECO:0000313" key="2">
    <source>
        <dbReference type="Proteomes" id="UP000762253"/>
    </source>
</evidence>
<evidence type="ECO:0000313" key="1">
    <source>
        <dbReference type="EMBL" id="NMF64597.1"/>
    </source>
</evidence>
<dbReference type="RefSeq" id="WP_169266181.1">
    <property type="nucleotide sequence ID" value="NZ_QMEC01000070.1"/>
</dbReference>
<protein>
    <recommendedName>
        <fullName evidence="3">Rho-binding antiterminator</fullName>
    </recommendedName>
</protein>
<dbReference type="SUPFAM" id="SSF101744">
    <property type="entry name" value="Rof/RNase P subunit-like"/>
    <property type="match status" value="1"/>
</dbReference>
<dbReference type="Proteomes" id="UP000762253">
    <property type="component" value="Unassembled WGS sequence"/>
</dbReference>
<name>A0ABX1M7S4_9CYAN</name>
<comment type="caution">
    <text evidence="1">The sequence shown here is derived from an EMBL/GenBank/DDBJ whole genome shotgun (WGS) entry which is preliminary data.</text>
</comment>
<dbReference type="Gene3D" id="2.30.30.400">
    <property type="entry name" value="Rof-like"/>
    <property type="match status" value="1"/>
</dbReference>
<reference evidence="1 2" key="1">
    <citation type="submission" date="2018-06" db="EMBL/GenBank/DDBJ databases">
        <title>Comparative genomics of Brasilonema spp. strains.</title>
        <authorList>
            <person name="Alvarenga D.O."/>
            <person name="Fiore M.F."/>
            <person name="Varani A.M."/>
        </authorList>
    </citation>
    <scope>NUCLEOTIDE SEQUENCE [LARGE SCALE GENOMIC DNA]</scope>
    <source>
        <strain evidence="1 2">UFV-OR1</strain>
    </source>
</reference>
<keyword evidence="2" id="KW-1185">Reference proteome</keyword>
<dbReference type="InterPro" id="IPR023534">
    <property type="entry name" value="Rof/RNase_P-like"/>
</dbReference>
<accession>A0ABX1M7S4</accession>
<gene>
    <name evidence="1" type="ORF">DP115_18200</name>
</gene>